<dbReference type="GO" id="GO:0006355">
    <property type="term" value="P:regulation of DNA-templated transcription"/>
    <property type="evidence" value="ECO:0007669"/>
    <property type="project" value="InterPro"/>
</dbReference>
<dbReference type="Proteomes" id="UP000193689">
    <property type="component" value="Unassembled WGS sequence"/>
</dbReference>
<name>A0A1Y2DCA8_9PEZI</name>
<evidence type="ECO:0000256" key="3">
    <source>
        <dbReference type="ARBA" id="ARBA00022833"/>
    </source>
</evidence>
<evidence type="ECO:0000256" key="5">
    <source>
        <dbReference type="SAM" id="MobiDB-lite"/>
    </source>
</evidence>
<evidence type="ECO:0000313" key="8">
    <source>
        <dbReference type="Proteomes" id="UP000193689"/>
    </source>
</evidence>
<gene>
    <name evidence="7" type="ORF">BCR38DRAFT_414219</name>
</gene>
<evidence type="ECO:0000256" key="1">
    <source>
        <dbReference type="ARBA" id="ARBA00022723"/>
    </source>
</evidence>
<dbReference type="SUPFAM" id="SSF57716">
    <property type="entry name" value="Glucocorticoid receptor-like (DNA-binding domain)"/>
    <property type="match status" value="1"/>
</dbReference>
<dbReference type="GO" id="GO:0008270">
    <property type="term" value="F:zinc ion binding"/>
    <property type="evidence" value="ECO:0007669"/>
    <property type="project" value="UniProtKB-KW"/>
</dbReference>
<keyword evidence="3" id="KW-0862">Zinc</keyword>
<dbReference type="PROSITE" id="PS50114">
    <property type="entry name" value="GATA_ZN_FINGER_2"/>
    <property type="match status" value="1"/>
</dbReference>
<keyword evidence="1" id="KW-0479">Metal-binding</keyword>
<dbReference type="GeneID" id="63775123"/>
<dbReference type="InParanoid" id="A0A1Y2DCA8"/>
<keyword evidence="2 4" id="KW-0863">Zinc-finger</keyword>
<sequence length="144" mass="16085">MESFQQIDQSIKHHLSFATSFPTYRQLSYTYHPDAFRSKSQNDLVAVAKLSNGLRRKSSGATASSRQAGIKGDKSSPEMAQQREIPIPETVSGRTKKRKSHPACLKCNRSQTPEWRRGPDGPGTLCNVCGLVFAKRESRMKLDC</sequence>
<dbReference type="Gene3D" id="3.30.50.10">
    <property type="entry name" value="Erythroid Transcription Factor GATA-1, subunit A"/>
    <property type="match status" value="1"/>
</dbReference>
<organism evidence="7 8">
    <name type="scientific">Pseudomassariella vexata</name>
    <dbReference type="NCBI Taxonomy" id="1141098"/>
    <lineage>
        <taxon>Eukaryota</taxon>
        <taxon>Fungi</taxon>
        <taxon>Dikarya</taxon>
        <taxon>Ascomycota</taxon>
        <taxon>Pezizomycotina</taxon>
        <taxon>Sordariomycetes</taxon>
        <taxon>Xylariomycetidae</taxon>
        <taxon>Amphisphaeriales</taxon>
        <taxon>Pseudomassariaceae</taxon>
        <taxon>Pseudomassariella</taxon>
    </lineage>
</organism>
<dbReference type="PANTHER" id="PTHR45658">
    <property type="entry name" value="GATA TRANSCRIPTION FACTOR"/>
    <property type="match status" value="1"/>
</dbReference>
<dbReference type="InterPro" id="IPR000679">
    <property type="entry name" value="Znf_GATA"/>
</dbReference>
<dbReference type="GO" id="GO:0043565">
    <property type="term" value="F:sequence-specific DNA binding"/>
    <property type="evidence" value="ECO:0007669"/>
    <property type="project" value="InterPro"/>
</dbReference>
<evidence type="ECO:0000256" key="4">
    <source>
        <dbReference type="PROSITE-ProRule" id="PRU00094"/>
    </source>
</evidence>
<proteinExistence type="predicted"/>
<dbReference type="OrthoDB" id="2162994at2759"/>
<dbReference type="InterPro" id="IPR013088">
    <property type="entry name" value="Znf_NHR/GATA"/>
</dbReference>
<evidence type="ECO:0000313" key="7">
    <source>
        <dbReference type="EMBL" id="ORY56903.1"/>
    </source>
</evidence>
<feature type="domain" description="GATA-type" evidence="6">
    <location>
        <begin position="98"/>
        <end position="131"/>
    </location>
</feature>
<dbReference type="CDD" id="cd00202">
    <property type="entry name" value="ZnF_GATA"/>
    <property type="match status" value="1"/>
</dbReference>
<dbReference type="STRING" id="1141098.A0A1Y2DCA8"/>
<dbReference type="RefSeq" id="XP_040710370.1">
    <property type="nucleotide sequence ID" value="XM_040858911.1"/>
</dbReference>
<dbReference type="Pfam" id="PF00320">
    <property type="entry name" value="GATA"/>
    <property type="match status" value="1"/>
</dbReference>
<reference evidence="7 8" key="1">
    <citation type="submission" date="2016-07" db="EMBL/GenBank/DDBJ databases">
        <title>Pervasive Adenine N6-methylation of Active Genes in Fungi.</title>
        <authorList>
            <consortium name="DOE Joint Genome Institute"/>
            <person name="Mondo S.J."/>
            <person name="Dannebaum R.O."/>
            <person name="Kuo R.C."/>
            <person name="Labutti K."/>
            <person name="Haridas S."/>
            <person name="Kuo A."/>
            <person name="Salamov A."/>
            <person name="Ahrendt S.R."/>
            <person name="Lipzen A."/>
            <person name="Sullivan W."/>
            <person name="Andreopoulos W.B."/>
            <person name="Clum A."/>
            <person name="Lindquist E."/>
            <person name="Daum C."/>
            <person name="Ramamoorthy G.K."/>
            <person name="Gryganskyi A."/>
            <person name="Culley D."/>
            <person name="Magnuson J.K."/>
            <person name="James T.Y."/>
            <person name="O'Malley M.A."/>
            <person name="Stajich J.E."/>
            <person name="Spatafora J.W."/>
            <person name="Visel A."/>
            <person name="Grigoriev I.V."/>
        </authorList>
    </citation>
    <scope>NUCLEOTIDE SEQUENCE [LARGE SCALE GENOMIC DNA]</scope>
    <source>
        <strain evidence="7 8">CBS 129021</strain>
    </source>
</reference>
<evidence type="ECO:0000256" key="2">
    <source>
        <dbReference type="ARBA" id="ARBA00022771"/>
    </source>
</evidence>
<dbReference type="InterPro" id="IPR051140">
    <property type="entry name" value="GATA_TF"/>
</dbReference>
<feature type="region of interest" description="Disordered" evidence="5">
    <location>
        <begin position="54"/>
        <end position="104"/>
    </location>
</feature>
<evidence type="ECO:0000259" key="6">
    <source>
        <dbReference type="PROSITE" id="PS50114"/>
    </source>
</evidence>
<dbReference type="SMART" id="SM00401">
    <property type="entry name" value="ZnF_GATA"/>
    <property type="match status" value="1"/>
</dbReference>
<keyword evidence="8" id="KW-1185">Reference proteome</keyword>
<comment type="caution">
    <text evidence="7">The sequence shown here is derived from an EMBL/GenBank/DDBJ whole genome shotgun (WGS) entry which is preliminary data.</text>
</comment>
<accession>A0A1Y2DCA8</accession>
<dbReference type="AlphaFoldDB" id="A0A1Y2DCA8"/>
<protein>
    <recommendedName>
        <fullName evidence="6">GATA-type domain-containing protein</fullName>
    </recommendedName>
</protein>
<dbReference type="EMBL" id="MCFJ01000021">
    <property type="protein sequence ID" value="ORY56903.1"/>
    <property type="molecule type" value="Genomic_DNA"/>
</dbReference>